<evidence type="ECO:0000313" key="2">
    <source>
        <dbReference type="EMBL" id="MFC5863549.1"/>
    </source>
</evidence>
<dbReference type="EMBL" id="JBHSPH010000005">
    <property type="protein sequence ID" value="MFC5863549.1"/>
    <property type="molecule type" value="Genomic_DNA"/>
</dbReference>
<keyword evidence="3" id="KW-1185">Reference proteome</keyword>
<sequence length="203" mass="22047">MATPRHLALVCLFASLAVVAQAQYSEPSPSPVPVPSASPSIPVSLEWTPPQLAYIGQSAEVKNSFVLDRTMLSAVSGLLPDSEAQARQSLRKLDGVAVHLYRFHDEAEIDPQVIQDLRQTYHAHGWQHLVSKGRSGDPMHTDATDLWLATDGITVKGGTLLFVTPRSVSLVTFAGNLNPVDLLRLRGHFGIPNFPGDSFHDAH</sequence>
<keyword evidence="1" id="KW-0732">Signal</keyword>
<comment type="caution">
    <text evidence="2">The sequence shown here is derived from an EMBL/GenBank/DDBJ whole genome shotgun (WGS) entry which is preliminary data.</text>
</comment>
<evidence type="ECO:0000313" key="3">
    <source>
        <dbReference type="Proteomes" id="UP001596091"/>
    </source>
</evidence>
<protein>
    <recommendedName>
        <fullName evidence="4">DUF4252 domain-containing protein</fullName>
    </recommendedName>
</protein>
<accession>A0ABW1EHW8</accession>
<reference evidence="3" key="1">
    <citation type="journal article" date="2019" name="Int. J. Syst. Evol. Microbiol.">
        <title>The Global Catalogue of Microorganisms (GCM) 10K type strain sequencing project: providing services to taxonomists for standard genome sequencing and annotation.</title>
        <authorList>
            <consortium name="The Broad Institute Genomics Platform"/>
            <consortium name="The Broad Institute Genome Sequencing Center for Infectious Disease"/>
            <person name="Wu L."/>
            <person name="Ma J."/>
        </authorList>
    </citation>
    <scope>NUCLEOTIDE SEQUENCE [LARGE SCALE GENOMIC DNA]</scope>
    <source>
        <strain evidence="3">JCM 4087</strain>
    </source>
</reference>
<dbReference type="Proteomes" id="UP001596091">
    <property type="component" value="Unassembled WGS sequence"/>
</dbReference>
<proteinExistence type="predicted"/>
<evidence type="ECO:0008006" key="4">
    <source>
        <dbReference type="Google" id="ProtNLM"/>
    </source>
</evidence>
<dbReference type="RefSeq" id="WP_263340264.1">
    <property type="nucleotide sequence ID" value="NZ_JAGSYH010000005.1"/>
</dbReference>
<feature type="chain" id="PRO_5046085902" description="DUF4252 domain-containing protein" evidence="1">
    <location>
        <begin position="23"/>
        <end position="203"/>
    </location>
</feature>
<gene>
    <name evidence="2" type="ORF">ACFPT7_14680</name>
</gene>
<feature type="signal peptide" evidence="1">
    <location>
        <begin position="1"/>
        <end position="22"/>
    </location>
</feature>
<name>A0ABW1EHW8_9BACT</name>
<organism evidence="2 3">
    <name type="scientific">Acidicapsa dinghuensis</name>
    <dbReference type="NCBI Taxonomy" id="2218256"/>
    <lineage>
        <taxon>Bacteria</taxon>
        <taxon>Pseudomonadati</taxon>
        <taxon>Acidobacteriota</taxon>
        <taxon>Terriglobia</taxon>
        <taxon>Terriglobales</taxon>
        <taxon>Acidobacteriaceae</taxon>
        <taxon>Acidicapsa</taxon>
    </lineage>
</organism>
<evidence type="ECO:0000256" key="1">
    <source>
        <dbReference type="SAM" id="SignalP"/>
    </source>
</evidence>